<gene>
    <name evidence="1" type="ORF">ACFQZP_30395</name>
</gene>
<protein>
    <submittedName>
        <fullName evidence="1">TIGR04255 family protein</fullName>
    </submittedName>
</protein>
<evidence type="ECO:0000313" key="1">
    <source>
        <dbReference type="EMBL" id="MFD0285923.1"/>
    </source>
</evidence>
<sequence>MLKLPERSGERLSRSPLILVAIQITYEDLGDIARADARAIQKAMGRTTWSGLFSNPILSGVLGPTGINQQPSRQGWRITSPDAVRAASIAPDNAAIETRSYPGWETFSSYFTSLIHALAETLDPQQHVRLGLRYINQIALPEWATDWKGLIPSTLLGPILDDTLGSGITATEQRVVLDVNEGVHCLLRHGTFADGDGKSQYLLDYDVFGTAQPAFETGQILEEVERLHDAVCGLFRATVTDKLYEHLS</sequence>
<dbReference type="InterPro" id="IPR026349">
    <property type="entry name" value="CHP04255"/>
</dbReference>
<reference evidence="2" key="1">
    <citation type="journal article" date="2019" name="Int. J. Syst. Evol. Microbiol.">
        <title>The Global Catalogue of Microorganisms (GCM) 10K type strain sequencing project: providing services to taxonomists for standard genome sequencing and annotation.</title>
        <authorList>
            <consortium name="The Broad Institute Genomics Platform"/>
            <consortium name="The Broad Institute Genome Sequencing Center for Infectious Disease"/>
            <person name="Wu L."/>
            <person name="Ma J."/>
        </authorList>
    </citation>
    <scope>NUCLEOTIDE SEQUENCE [LARGE SCALE GENOMIC DNA]</scope>
    <source>
        <strain evidence="2">CGMCC 4.7198</strain>
    </source>
</reference>
<dbReference type="RefSeq" id="WP_381251441.1">
    <property type="nucleotide sequence ID" value="NZ_JBHTBI010000006.1"/>
</dbReference>
<organism evidence="1 2">
    <name type="scientific">Streptomyces lutosisoli</name>
    <dbReference type="NCBI Taxonomy" id="2665721"/>
    <lineage>
        <taxon>Bacteria</taxon>
        <taxon>Bacillati</taxon>
        <taxon>Actinomycetota</taxon>
        <taxon>Actinomycetes</taxon>
        <taxon>Kitasatosporales</taxon>
        <taxon>Streptomycetaceae</taxon>
        <taxon>Streptomyces</taxon>
    </lineage>
</organism>
<proteinExistence type="predicted"/>
<name>A0ABW2VN99_9ACTN</name>
<comment type="caution">
    <text evidence="1">The sequence shown here is derived from an EMBL/GenBank/DDBJ whole genome shotgun (WGS) entry which is preliminary data.</text>
</comment>
<dbReference type="EMBL" id="JBHTEC010000001">
    <property type="protein sequence ID" value="MFD0285923.1"/>
    <property type="molecule type" value="Genomic_DNA"/>
</dbReference>
<dbReference type="NCBIfam" id="TIGR04255">
    <property type="entry name" value="sporadTIGR04255"/>
    <property type="match status" value="1"/>
</dbReference>
<evidence type="ECO:0000313" key="2">
    <source>
        <dbReference type="Proteomes" id="UP001596957"/>
    </source>
</evidence>
<dbReference type="Proteomes" id="UP001596957">
    <property type="component" value="Unassembled WGS sequence"/>
</dbReference>
<accession>A0ABW2VN99</accession>
<keyword evidence="2" id="KW-1185">Reference proteome</keyword>